<feature type="transmembrane region" description="Helical" evidence="1">
    <location>
        <begin position="52"/>
        <end position="70"/>
    </location>
</feature>
<evidence type="ECO:0000313" key="3">
    <source>
        <dbReference type="EMBL" id="WQB71359.1"/>
    </source>
</evidence>
<dbReference type="InterPro" id="IPR009936">
    <property type="entry name" value="DUF1468"/>
</dbReference>
<dbReference type="RefSeq" id="WP_322411477.1">
    <property type="nucleotide sequence ID" value="NZ_CP139779.1"/>
</dbReference>
<keyword evidence="1" id="KW-1133">Transmembrane helix</keyword>
<accession>A0ABZ0VDZ6</accession>
<proteinExistence type="predicted"/>
<keyword evidence="4" id="KW-1185">Reference proteome</keyword>
<keyword evidence="1" id="KW-0472">Membrane</keyword>
<protein>
    <submittedName>
        <fullName evidence="3">Tripartite tricarboxylate transporter TctB family protein</fullName>
    </submittedName>
</protein>
<dbReference type="Proteomes" id="UP001324533">
    <property type="component" value="Chromosome"/>
</dbReference>
<gene>
    <name evidence="3" type="ORF">T9R20_05170</name>
</gene>
<sequence length="179" mass="18882">MTSAEAGGSGRWGGERIGELIFAAGILALGVYAFVGAFLIRTPAGAQVGPRVFPYLVSVILLGAGIALVVDVVRGRLGAKEEGEDIDPNATTDWWTMARLAALLVAVIFLLEPLGWWLSAAVLFGGAAWSLGAKRPWLGFVIGLILGIATQLLFGEVLGLFLPRGLAFDWWYGPGPLFG</sequence>
<dbReference type="Pfam" id="PF07331">
    <property type="entry name" value="TctB"/>
    <property type="match status" value="1"/>
</dbReference>
<feature type="domain" description="DUF1468" evidence="2">
    <location>
        <begin position="21"/>
        <end position="163"/>
    </location>
</feature>
<reference evidence="3 4" key="1">
    <citation type="submission" date="2023-06" db="EMBL/GenBank/DDBJ databases">
        <title>Rock-solubilizing bacteria, Microbacterium invictum, promotes re-establishment of vegetation in rocky wasteland by accelerating rock bio-weathering and reshaping soil bacterial community.</title>
        <authorList>
            <person name="Liu C."/>
        </authorList>
    </citation>
    <scope>NUCLEOTIDE SEQUENCE [LARGE SCALE GENOMIC DNA]</scope>
    <source>
        <strain evidence="3 4">X-18</strain>
    </source>
</reference>
<feature type="transmembrane region" description="Helical" evidence="1">
    <location>
        <begin position="20"/>
        <end position="40"/>
    </location>
</feature>
<evidence type="ECO:0000259" key="2">
    <source>
        <dbReference type="Pfam" id="PF07331"/>
    </source>
</evidence>
<keyword evidence="1" id="KW-0812">Transmembrane</keyword>
<name>A0ABZ0VDZ6_9MICO</name>
<feature type="transmembrane region" description="Helical" evidence="1">
    <location>
        <begin position="100"/>
        <end position="125"/>
    </location>
</feature>
<evidence type="ECO:0000313" key="4">
    <source>
        <dbReference type="Proteomes" id="UP001324533"/>
    </source>
</evidence>
<evidence type="ECO:0000256" key="1">
    <source>
        <dbReference type="SAM" id="Phobius"/>
    </source>
</evidence>
<dbReference type="EMBL" id="CP139779">
    <property type="protein sequence ID" value="WQB71359.1"/>
    <property type="molecule type" value="Genomic_DNA"/>
</dbReference>
<organism evidence="3 4">
    <name type="scientific">Microbacterium invictum</name>
    <dbReference type="NCBI Taxonomy" id="515415"/>
    <lineage>
        <taxon>Bacteria</taxon>
        <taxon>Bacillati</taxon>
        <taxon>Actinomycetota</taxon>
        <taxon>Actinomycetes</taxon>
        <taxon>Micrococcales</taxon>
        <taxon>Microbacteriaceae</taxon>
        <taxon>Microbacterium</taxon>
    </lineage>
</organism>
<feature type="transmembrane region" description="Helical" evidence="1">
    <location>
        <begin position="137"/>
        <end position="162"/>
    </location>
</feature>